<dbReference type="Proteomes" id="UP000076502">
    <property type="component" value="Unassembled WGS sequence"/>
</dbReference>
<dbReference type="EMBL" id="KQ434936">
    <property type="protein sequence ID" value="KZC12014.1"/>
    <property type="molecule type" value="Genomic_DNA"/>
</dbReference>
<dbReference type="AlphaFoldDB" id="A0A154PKL5"/>
<gene>
    <name evidence="1" type="ORF">WN55_03519</name>
</gene>
<name>A0A154PKL5_DUFNO</name>
<evidence type="ECO:0000313" key="2">
    <source>
        <dbReference type="Proteomes" id="UP000076502"/>
    </source>
</evidence>
<proteinExistence type="predicted"/>
<keyword evidence="2" id="KW-1185">Reference proteome</keyword>
<protein>
    <submittedName>
        <fullName evidence="1">Uncharacterized protein</fullName>
    </submittedName>
</protein>
<evidence type="ECO:0000313" key="1">
    <source>
        <dbReference type="EMBL" id="KZC12014.1"/>
    </source>
</evidence>
<sequence length="79" mass="8784">MNSLGYKDSNGRNSLATSPTTTQYLSVDFVNVTERRKVCSVCKSLSIVQVCMNVYYSSTRVLTAANYQVLNYCEAILSI</sequence>
<reference evidence="1 2" key="1">
    <citation type="submission" date="2015-07" db="EMBL/GenBank/DDBJ databases">
        <title>The genome of Dufourea novaeangliae.</title>
        <authorList>
            <person name="Pan H."/>
            <person name="Kapheim K."/>
        </authorList>
    </citation>
    <scope>NUCLEOTIDE SEQUENCE [LARGE SCALE GENOMIC DNA]</scope>
    <source>
        <strain evidence="1">0120121106</strain>
        <tissue evidence="1">Whole body</tissue>
    </source>
</reference>
<organism evidence="1 2">
    <name type="scientific">Dufourea novaeangliae</name>
    <name type="common">Sweat bee</name>
    <dbReference type="NCBI Taxonomy" id="178035"/>
    <lineage>
        <taxon>Eukaryota</taxon>
        <taxon>Metazoa</taxon>
        <taxon>Ecdysozoa</taxon>
        <taxon>Arthropoda</taxon>
        <taxon>Hexapoda</taxon>
        <taxon>Insecta</taxon>
        <taxon>Pterygota</taxon>
        <taxon>Neoptera</taxon>
        <taxon>Endopterygota</taxon>
        <taxon>Hymenoptera</taxon>
        <taxon>Apocrita</taxon>
        <taxon>Aculeata</taxon>
        <taxon>Apoidea</taxon>
        <taxon>Anthophila</taxon>
        <taxon>Halictidae</taxon>
        <taxon>Rophitinae</taxon>
        <taxon>Dufourea</taxon>
    </lineage>
</organism>
<accession>A0A154PKL5</accession>